<dbReference type="OrthoDB" id="7031617at2"/>
<dbReference type="AlphaFoldDB" id="A0A9X0JK65"/>
<evidence type="ECO:0000313" key="1">
    <source>
        <dbReference type="EMBL" id="KGF65549.1"/>
    </source>
</evidence>
<sequence>MNSAYATNVLIISCLAVPTVLMAYKALAAGRELKIRNKRVIEEAFIAAIGLHDMSQAVILKDDVNLGRKGRKDAPFEVYRVVHAPPTSWFAYTHVQGADPVLTPISEQRALIAVNS</sequence>
<organism evidence="1 2">
    <name type="scientific">Pseudomonas lutea</name>
    <dbReference type="NCBI Taxonomy" id="243924"/>
    <lineage>
        <taxon>Bacteria</taxon>
        <taxon>Pseudomonadati</taxon>
        <taxon>Pseudomonadota</taxon>
        <taxon>Gammaproteobacteria</taxon>
        <taxon>Pseudomonadales</taxon>
        <taxon>Pseudomonadaceae</taxon>
        <taxon>Pseudomonas</taxon>
    </lineage>
</organism>
<proteinExistence type="predicted"/>
<dbReference type="Proteomes" id="UP000029719">
    <property type="component" value="Unassembled WGS sequence"/>
</dbReference>
<evidence type="ECO:0000313" key="2">
    <source>
        <dbReference type="Proteomes" id="UP000029719"/>
    </source>
</evidence>
<accession>A0A9X0JK65</accession>
<dbReference type="EMBL" id="JRMB01000001">
    <property type="protein sequence ID" value="KGF65549.1"/>
    <property type="molecule type" value="Genomic_DNA"/>
</dbReference>
<protein>
    <submittedName>
        <fullName evidence="1">Uncharacterized protein</fullName>
    </submittedName>
</protein>
<reference evidence="1 2" key="1">
    <citation type="submission" date="2014-09" db="EMBL/GenBank/DDBJ databases">
        <title>Genome sequence of Pseudomonas lutea strain DSM 17257T.</title>
        <authorList>
            <person name="Kwak Y."/>
            <person name="Shin J.-H."/>
        </authorList>
    </citation>
    <scope>NUCLEOTIDE SEQUENCE [LARGE SCALE GENOMIC DNA]</scope>
    <source>
        <strain evidence="1 2">DSM 17257</strain>
    </source>
</reference>
<dbReference type="RefSeq" id="WP_037010753.1">
    <property type="nucleotide sequence ID" value="NZ_JRMB01000001.1"/>
</dbReference>
<comment type="caution">
    <text evidence="1">The sequence shown here is derived from an EMBL/GenBank/DDBJ whole genome shotgun (WGS) entry which is preliminary data.</text>
</comment>
<gene>
    <name evidence="1" type="ORF">LT42_06330</name>
</gene>
<name>A0A9X0JK65_9PSED</name>